<accession>A0A1I6DQZ1</accession>
<dbReference type="STRING" id="39060.SAMN05660706_11569"/>
<name>A0A1I6DQZ1_9FIRM</name>
<organism evidence="1 2">
    <name type="scientific">Desulfoscipio geothermicus DSM 3669</name>
    <dbReference type="NCBI Taxonomy" id="1121426"/>
    <lineage>
        <taxon>Bacteria</taxon>
        <taxon>Bacillati</taxon>
        <taxon>Bacillota</taxon>
        <taxon>Clostridia</taxon>
        <taxon>Eubacteriales</taxon>
        <taxon>Desulfallaceae</taxon>
        <taxon>Desulfoscipio</taxon>
    </lineage>
</organism>
<evidence type="ECO:0000313" key="2">
    <source>
        <dbReference type="Proteomes" id="UP000199584"/>
    </source>
</evidence>
<evidence type="ECO:0000313" key="1">
    <source>
        <dbReference type="EMBL" id="SFR07890.1"/>
    </source>
</evidence>
<proteinExistence type="predicted"/>
<dbReference type="AlphaFoldDB" id="A0A1I6DQZ1"/>
<evidence type="ECO:0008006" key="3">
    <source>
        <dbReference type="Google" id="ProtNLM"/>
    </source>
</evidence>
<protein>
    <recommendedName>
        <fullName evidence="3">Cytosolic protein</fullName>
    </recommendedName>
</protein>
<sequence>MQPIKDINDLSKEQLIEFVGSLSKRWLAHDGLWFQAVEKKYGMDAAIEADAAAWEKFTVIEANRIKQFLGLPEQGGLEALELALKFRLYAFLNKQEIIRVGSDKLVFRMVDCRVQSARERKNMPFFPCKPVGLVEYSGFARAIDSRITTRCICCPPDEPEQGCYCAWEFTLQE</sequence>
<reference evidence="2" key="1">
    <citation type="submission" date="2016-10" db="EMBL/GenBank/DDBJ databases">
        <authorList>
            <person name="Varghese N."/>
            <person name="Submissions S."/>
        </authorList>
    </citation>
    <scope>NUCLEOTIDE SEQUENCE [LARGE SCALE GENOMIC DNA]</scope>
    <source>
        <strain evidence="2">DSM 3669</strain>
    </source>
</reference>
<dbReference type="Proteomes" id="UP000199584">
    <property type="component" value="Unassembled WGS sequence"/>
</dbReference>
<gene>
    <name evidence="1" type="ORF">SAMN05660706_11569</name>
</gene>
<dbReference type="Pfam" id="PF19620">
    <property type="entry name" value="DUF6125"/>
    <property type="match status" value="1"/>
</dbReference>
<dbReference type="EMBL" id="FOYM01000015">
    <property type="protein sequence ID" value="SFR07890.1"/>
    <property type="molecule type" value="Genomic_DNA"/>
</dbReference>
<keyword evidence="2" id="KW-1185">Reference proteome</keyword>